<feature type="transmembrane region" description="Helical" evidence="1">
    <location>
        <begin position="12"/>
        <end position="32"/>
    </location>
</feature>
<comment type="caution">
    <text evidence="2">The sequence shown here is derived from an EMBL/GenBank/DDBJ whole genome shotgun (WGS) entry which is preliminary data.</text>
</comment>
<sequence>MSRKEKIKENLGNYNIYLAGLVNSLIALIGFTFSTVSELIKTPFWVSIMGFCGIFIVAFSIYLLQRKMTKLQDELGGL</sequence>
<dbReference type="EMBL" id="JAULJQ010000002">
    <property type="protein sequence ID" value="MDO2409026.1"/>
    <property type="molecule type" value="Genomic_DNA"/>
</dbReference>
<keyword evidence="1" id="KW-0472">Membrane</keyword>
<reference evidence="2 3" key="1">
    <citation type="submission" date="2023-06" db="EMBL/GenBank/DDBJ databases">
        <title>Campylobacter magnum sp. nov., isolated from cecal contents of domestic pigs (Sus scrofa domesticus).</title>
        <authorList>
            <person name="Papic B."/>
            <person name="Gruntar I."/>
        </authorList>
    </citation>
    <scope>NUCLEOTIDE SEQUENCE [LARGE SCALE GENOMIC DNA]</scope>
    <source>
        <strain evidence="3">34484-21</strain>
    </source>
</reference>
<keyword evidence="1" id="KW-0812">Transmembrane</keyword>
<evidence type="ECO:0008006" key="4">
    <source>
        <dbReference type="Google" id="ProtNLM"/>
    </source>
</evidence>
<gene>
    <name evidence="2" type="ORF">Q2362_02785</name>
</gene>
<evidence type="ECO:0000313" key="2">
    <source>
        <dbReference type="EMBL" id="MDO2409026.1"/>
    </source>
</evidence>
<evidence type="ECO:0000313" key="3">
    <source>
        <dbReference type="Proteomes" id="UP001171111"/>
    </source>
</evidence>
<keyword evidence="3" id="KW-1185">Reference proteome</keyword>
<proteinExistence type="predicted"/>
<name>A0ABT8T6E1_9BACT</name>
<protein>
    <recommendedName>
        <fullName evidence="4">YrhK domain-containing protein</fullName>
    </recommendedName>
</protein>
<keyword evidence="1" id="KW-1133">Transmembrane helix</keyword>
<evidence type="ECO:0000256" key="1">
    <source>
        <dbReference type="SAM" id="Phobius"/>
    </source>
</evidence>
<organism evidence="2 3">
    <name type="scientific">Campylobacter magnus</name>
    <dbReference type="NCBI Taxonomy" id="3026462"/>
    <lineage>
        <taxon>Bacteria</taxon>
        <taxon>Pseudomonadati</taxon>
        <taxon>Campylobacterota</taxon>
        <taxon>Epsilonproteobacteria</taxon>
        <taxon>Campylobacterales</taxon>
        <taxon>Campylobacteraceae</taxon>
        <taxon>Campylobacter</taxon>
    </lineage>
</organism>
<feature type="transmembrane region" description="Helical" evidence="1">
    <location>
        <begin position="44"/>
        <end position="64"/>
    </location>
</feature>
<dbReference type="RefSeq" id="WP_302243819.1">
    <property type="nucleotide sequence ID" value="NZ_JAULJQ010000002.1"/>
</dbReference>
<accession>A0ABT8T6E1</accession>
<dbReference type="Proteomes" id="UP001171111">
    <property type="component" value="Unassembled WGS sequence"/>
</dbReference>